<organism evidence="2 3">
    <name type="scientific">Psychrilyobacter piezotolerans</name>
    <dbReference type="NCBI Taxonomy" id="2293438"/>
    <lineage>
        <taxon>Bacteria</taxon>
        <taxon>Fusobacteriati</taxon>
        <taxon>Fusobacteriota</taxon>
        <taxon>Fusobacteriia</taxon>
        <taxon>Fusobacteriales</taxon>
        <taxon>Fusobacteriaceae</taxon>
        <taxon>Psychrilyobacter</taxon>
    </lineage>
</organism>
<reference evidence="2 3" key="1">
    <citation type="submission" date="2018-08" db="EMBL/GenBank/DDBJ databases">
        <title>Draft genome sequence of Psychrilyobacter sp. strain SD5 isolated from Black Sea water.</title>
        <authorList>
            <person name="Yadav S."/>
            <person name="Villanueva L."/>
            <person name="Damste J.S.S."/>
        </authorList>
    </citation>
    <scope>NUCLEOTIDE SEQUENCE [LARGE SCALE GENOMIC DNA]</scope>
    <source>
        <strain evidence="2 3">SD5</strain>
    </source>
</reference>
<dbReference type="RefSeq" id="WP_114643534.1">
    <property type="nucleotide sequence ID" value="NZ_JAACIO010000036.1"/>
</dbReference>
<name>A0ABX9KE40_9FUSO</name>
<gene>
    <name evidence="2" type="ORF">DYH56_14215</name>
</gene>
<dbReference type="PIRSF" id="PIRSF000090">
    <property type="entry name" value="Beta-ETF"/>
    <property type="match status" value="1"/>
</dbReference>
<evidence type="ECO:0000313" key="2">
    <source>
        <dbReference type="EMBL" id="REI39604.1"/>
    </source>
</evidence>
<dbReference type="Proteomes" id="UP000263486">
    <property type="component" value="Unassembled WGS sequence"/>
</dbReference>
<evidence type="ECO:0000259" key="1">
    <source>
        <dbReference type="SMART" id="SM00893"/>
    </source>
</evidence>
<dbReference type="PANTHER" id="PTHR21294:SF17">
    <property type="entry name" value="PROTEIN FIXA"/>
    <property type="match status" value="1"/>
</dbReference>
<dbReference type="Gene3D" id="3.40.50.620">
    <property type="entry name" value="HUPs"/>
    <property type="match status" value="1"/>
</dbReference>
<proteinExistence type="predicted"/>
<dbReference type="InterPro" id="IPR014730">
    <property type="entry name" value="ETF_a/b_N"/>
</dbReference>
<comment type="caution">
    <text evidence="2">The sequence shown here is derived from an EMBL/GenBank/DDBJ whole genome shotgun (WGS) entry which is preliminary data.</text>
</comment>
<keyword evidence="3" id="KW-1185">Reference proteome</keyword>
<dbReference type="Pfam" id="PF01012">
    <property type="entry name" value="ETF"/>
    <property type="match status" value="1"/>
</dbReference>
<dbReference type="EMBL" id="QUAJ01000038">
    <property type="protein sequence ID" value="REI39604.1"/>
    <property type="molecule type" value="Genomic_DNA"/>
</dbReference>
<dbReference type="InterPro" id="IPR012255">
    <property type="entry name" value="ETF_b"/>
</dbReference>
<sequence>MNIICLIKFVPNIDKFKYNYETNTLIRDGINMILNPHDSCAVELALQLKDKNDDVSITVVTMGSMTALENLKDVVRRGIDKGVLISDKSYAGSDSYVTSTILSEYLKKNDYDLILSGSRAQDGDTGHVGPQVASLLDINQFSDVTQVENIRDNMLDFKVELEDEILTLNSEIPILLSLKNNPKYKLRYPRYKELKKDVTDRIDIIDNKYLSIANEMIGLKGSPTKVIKAEPKQTINKAKKIVKCDNEGIDYVYNYLLERGFIKK</sequence>
<dbReference type="PANTHER" id="PTHR21294">
    <property type="entry name" value="ELECTRON TRANSFER FLAVOPROTEIN BETA-SUBUNIT"/>
    <property type="match status" value="1"/>
</dbReference>
<protein>
    <submittedName>
        <fullName evidence="2">Electron transfer flavoprotein subunit beta/FixA family protein</fullName>
    </submittedName>
</protein>
<accession>A0ABX9KE40</accession>
<dbReference type="SUPFAM" id="SSF52402">
    <property type="entry name" value="Adenine nucleotide alpha hydrolases-like"/>
    <property type="match status" value="1"/>
</dbReference>
<dbReference type="InterPro" id="IPR014729">
    <property type="entry name" value="Rossmann-like_a/b/a_fold"/>
</dbReference>
<evidence type="ECO:0000313" key="3">
    <source>
        <dbReference type="Proteomes" id="UP000263486"/>
    </source>
</evidence>
<feature type="domain" description="Electron transfer flavoprotein alpha/beta-subunit N-terminal" evidence="1">
    <location>
        <begin position="22"/>
        <end position="208"/>
    </location>
</feature>
<dbReference type="SMART" id="SM00893">
    <property type="entry name" value="ETF"/>
    <property type="match status" value="1"/>
</dbReference>